<accession>A0ABU5MY61</accession>
<dbReference type="InterPro" id="IPR002319">
    <property type="entry name" value="Phenylalanyl-tRNA_Synthase"/>
</dbReference>
<reference evidence="15 16" key="1">
    <citation type="journal article" date="2024" name="Appl. Environ. Microbiol.">
        <title>Pontiella agarivorans sp. nov., a novel marine anaerobic bacterium capable of degrading macroalgal polysaccharides and fixing nitrogen.</title>
        <authorList>
            <person name="Liu N."/>
            <person name="Kivenson V."/>
            <person name="Peng X."/>
            <person name="Cui Z."/>
            <person name="Lankiewicz T.S."/>
            <person name="Gosselin K.M."/>
            <person name="English C.J."/>
            <person name="Blair E.M."/>
            <person name="O'Malley M.A."/>
            <person name="Valentine D.L."/>
        </authorList>
    </citation>
    <scope>NUCLEOTIDE SEQUENCE [LARGE SCALE GENOMIC DNA]</scope>
    <source>
        <strain evidence="15 16">NLcol2</strain>
    </source>
</reference>
<dbReference type="EMBL" id="JARVCO010000010">
    <property type="protein sequence ID" value="MDZ8118916.1"/>
    <property type="molecule type" value="Genomic_DNA"/>
</dbReference>
<evidence type="ECO:0000256" key="11">
    <source>
        <dbReference type="ARBA" id="ARBA00023146"/>
    </source>
</evidence>
<evidence type="ECO:0000256" key="7">
    <source>
        <dbReference type="ARBA" id="ARBA00022741"/>
    </source>
</evidence>
<dbReference type="InterPro" id="IPR010978">
    <property type="entry name" value="tRNA-bd_arm"/>
</dbReference>
<evidence type="ECO:0000256" key="6">
    <source>
        <dbReference type="ARBA" id="ARBA00022723"/>
    </source>
</evidence>
<keyword evidence="8 13" id="KW-0067">ATP-binding</keyword>
<comment type="subunit">
    <text evidence="3 13">Tetramer of two alpha and two beta subunits.</text>
</comment>
<comment type="similarity">
    <text evidence="2 13">Belongs to the class-II aminoacyl-tRNA synthetase family. Phe-tRNA synthetase alpha subunit type 1 subfamily.</text>
</comment>
<dbReference type="Proteomes" id="UP001290861">
    <property type="component" value="Unassembled WGS sequence"/>
</dbReference>
<dbReference type="RefSeq" id="WP_322608709.1">
    <property type="nucleotide sequence ID" value="NZ_JARVCO010000010.1"/>
</dbReference>
<dbReference type="PANTHER" id="PTHR11538:SF41">
    <property type="entry name" value="PHENYLALANINE--TRNA LIGASE, MITOCHONDRIAL"/>
    <property type="match status" value="1"/>
</dbReference>
<dbReference type="NCBIfam" id="TIGR00468">
    <property type="entry name" value="pheS"/>
    <property type="match status" value="1"/>
</dbReference>
<dbReference type="HAMAP" id="MF_00281">
    <property type="entry name" value="Phe_tRNA_synth_alpha1"/>
    <property type="match status" value="1"/>
</dbReference>
<dbReference type="CDD" id="cd00496">
    <property type="entry name" value="PheRS_alpha_core"/>
    <property type="match status" value="1"/>
</dbReference>
<dbReference type="Pfam" id="PF02912">
    <property type="entry name" value="Phe_tRNA-synt_N"/>
    <property type="match status" value="1"/>
</dbReference>
<dbReference type="InterPro" id="IPR045864">
    <property type="entry name" value="aa-tRNA-synth_II/BPL/LPL"/>
</dbReference>
<sequence>MNLQELNDIKTRALEAAQAAEDAAALEAVRIEYLARKGLLPKVMQELKNVPAEEKPVFGKTVNELKNELTELIKTKQAEFSTGGASAGAGFDLTQPGQWQGLGTRHPITQITDRITQIFQTLGFTVADGPDIETVFNNFDALNTPADHSSRDEQDTFYLNNGDLMRCHTSPVQVRYMMENKPPIRIISPGRCYRRDTPDATHSANFHQVEGLFVDENVSLADLKGTLSYFARELMGPKVNIRFRPHFFPFTEPSVEVDFTCHVCNGKGCRVCKNSGWIEILGAGMVDPNVFGNVGYDASKVTGFAFGMGIERITMILYGISDIRNLYENDVRFLSQF</sequence>
<gene>
    <name evidence="13 15" type="primary">pheS</name>
    <name evidence="15" type="ORF">P9H32_09780</name>
</gene>
<dbReference type="PANTHER" id="PTHR11538">
    <property type="entry name" value="PHENYLALANYL-TRNA SYNTHETASE"/>
    <property type="match status" value="1"/>
</dbReference>
<keyword evidence="9 13" id="KW-0460">Magnesium</keyword>
<dbReference type="InterPro" id="IPR004529">
    <property type="entry name" value="Phe-tRNA-synth_IIc_asu"/>
</dbReference>
<dbReference type="Gene3D" id="3.30.930.10">
    <property type="entry name" value="Bira Bifunctional Protein, Domain 2"/>
    <property type="match status" value="1"/>
</dbReference>
<evidence type="ECO:0000313" key="15">
    <source>
        <dbReference type="EMBL" id="MDZ8118916.1"/>
    </source>
</evidence>
<comment type="subcellular location">
    <subcellularLocation>
        <location evidence="1 13">Cytoplasm</location>
    </subcellularLocation>
</comment>
<dbReference type="InterPro" id="IPR006195">
    <property type="entry name" value="aa-tRNA-synth_II"/>
</dbReference>
<comment type="catalytic activity">
    <reaction evidence="12 13">
        <text>tRNA(Phe) + L-phenylalanine + ATP = L-phenylalanyl-tRNA(Phe) + AMP + diphosphate + H(+)</text>
        <dbReference type="Rhea" id="RHEA:19413"/>
        <dbReference type="Rhea" id="RHEA-COMP:9668"/>
        <dbReference type="Rhea" id="RHEA-COMP:9699"/>
        <dbReference type="ChEBI" id="CHEBI:15378"/>
        <dbReference type="ChEBI" id="CHEBI:30616"/>
        <dbReference type="ChEBI" id="CHEBI:33019"/>
        <dbReference type="ChEBI" id="CHEBI:58095"/>
        <dbReference type="ChEBI" id="CHEBI:78442"/>
        <dbReference type="ChEBI" id="CHEBI:78531"/>
        <dbReference type="ChEBI" id="CHEBI:456215"/>
        <dbReference type="EC" id="6.1.1.20"/>
    </reaction>
</comment>
<feature type="domain" description="Aminoacyl-transfer RNA synthetases class-II family profile" evidence="14">
    <location>
        <begin position="109"/>
        <end position="336"/>
    </location>
</feature>
<keyword evidence="10 13" id="KW-0648">Protein biosynthesis</keyword>
<dbReference type="SUPFAM" id="SSF55681">
    <property type="entry name" value="Class II aaRS and biotin synthetases"/>
    <property type="match status" value="1"/>
</dbReference>
<keyword evidence="16" id="KW-1185">Reference proteome</keyword>
<evidence type="ECO:0000256" key="8">
    <source>
        <dbReference type="ARBA" id="ARBA00022840"/>
    </source>
</evidence>
<evidence type="ECO:0000256" key="4">
    <source>
        <dbReference type="ARBA" id="ARBA00022490"/>
    </source>
</evidence>
<keyword evidence="11 13" id="KW-0030">Aminoacyl-tRNA synthetase</keyword>
<evidence type="ECO:0000256" key="2">
    <source>
        <dbReference type="ARBA" id="ARBA00010207"/>
    </source>
</evidence>
<keyword evidence="5 13" id="KW-0436">Ligase</keyword>
<keyword evidence="6 13" id="KW-0479">Metal-binding</keyword>
<dbReference type="GO" id="GO:0004826">
    <property type="term" value="F:phenylalanine-tRNA ligase activity"/>
    <property type="evidence" value="ECO:0007669"/>
    <property type="project" value="UniProtKB-EC"/>
</dbReference>
<organism evidence="15 16">
    <name type="scientific">Pontiella agarivorans</name>
    <dbReference type="NCBI Taxonomy" id="3038953"/>
    <lineage>
        <taxon>Bacteria</taxon>
        <taxon>Pseudomonadati</taxon>
        <taxon>Kiritimatiellota</taxon>
        <taxon>Kiritimatiellia</taxon>
        <taxon>Kiritimatiellales</taxon>
        <taxon>Pontiellaceae</taxon>
        <taxon>Pontiella</taxon>
    </lineage>
</organism>
<dbReference type="InterPro" id="IPR022911">
    <property type="entry name" value="Phe_tRNA_ligase_alpha1_bac"/>
</dbReference>
<keyword evidence="7 13" id="KW-0547">Nucleotide-binding</keyword>
<evidence type="ECO:0000256" key="12">
    <source>
        <dbReference type="ARBA" id="ARBA00049255"/>
    </source>
</evidence>
<comment type="caution">
    <text evidence="15">The sequence shown here is derived from an EMBL/GenBank/DDBJ whole genome shotgun (WGS) entry which is preliminary data.</text>
</comment>
<evidence type="ECO:0000313" key="16">
    <source>
        <dbReference type="Proteomes" id="UP001290861"/>
    </source>
</evidence>
<evidence type="ECO:0000259" key="14">
    <source>
        <dbReference type="PROSITE" id="PS50862"/>
    </source>
</evidence>
<keyword evidence="4 13" id="KW-0963">Cytoplasm</keyword>
<dbReference type="SUPFAM" id="SSF46589">
    <property type="entry name" value="tRNA-binding arm"/>
    <property type="match status" value="1"/>
</dbReference>
<feature type="binding site" evidence="13">
    <location>
        <position position="252"/>
    </location>
    <ligand>
        <name>Mg(2+)</name>
        <dbReference type="ChEBI" id="CHEBI:18420"/>
        <note>shared with beta subunit</note>
    </ligand>
</feature>
<proteinExistence type="inferred from homology"/>
<evidence type="ECO:0000256" key="1">
    <source>
        <dbReference type="ARBA" id="ARBA00004496"/>
    </source>
</evidence>
<evidence type="ECO:0000256" key="10">
    <source>
        <dbReference type="ARBA" id="ARBA00022917"/>
    </source>
</evidence>
<dbReference type="PROSITE" id="PS50862">
    <property type="entry name" value="AA_TRNA_LIGASE_II"/>
    <property type="match status" value="1"/>
</dbReference>
<evidence type="ECO:0000256" key="9">
    <source>
        <dbReference type="ARBA" id="ARBA00022842"/>
    </source>
</evidence>
<evidence type="ECO:0000256" key="5">
    <source>
        <dbReference type="ARBA" id="ARBA00022598"/>
    </source>
</evidence>
<dbReference type="InterPro" id="IPR004188">
    <property type="entry name" value="Phe-tRNA_ligase_II_N"/>
</dbReference>
<comment type="cofactor">
    <cofactor evidence="13">
        <name>Mg(2+)</name>
        <dbReference type="ChEBI" id="CHEBI:18420"/>
    </cofactor>
    <text evidence="13">Binds 2 magnesium ions per tetramer.</text>
</comment>
<dbReference type="EC" id="6.1.1.20" evidence="13"/>
<name>A0ABU5MY61_9BACT</name>
<dbReference type="Pfam" id="PF01409">
    <property type="entry name" value="tRNA-synt_2d"/>
    <property type="match status" value="1"/>
</dbReference>
<protein>
    <recommendedName>
        <fullName evidence="13">Phenylalanine--tRNA ligase alpha subunit</fullName>
        <ecNumber evidence="13">6.1.1.20</ecNumber>
    </recommendedName>
    <alternativeName>
        <fullName evidence="13">Phenylalanyl-tRNA synthetase alpha subunit</fullName>
        <shortName evidence="13">PheRS</shortName>
    </alternativeName>
</protein>
<evidence type="ECO:0000256" key="3">
    <source>
        <dbReference type="ARBA" id="ARBA00011209"/>
    </source>
</evidence>
<evidence type="ECO:0000256" key="13">
    <source>
        <dbReference type="HAMAP-Rule" id="MF_00281"/>
    </source>
</evidence>